<reference evidence="7 8" key="1">
    <citation type="submission" date="2023-11" db="EMBL/GenBank/DDBJ databases">
        <title>30 novel species of actinomycetes from the DSMZ collection.</title>
        <authorList>
            <person name="Nouioui I."/>
        </authorList>
    </citation>
    <scope>NUCLEOTIDE SEQUENCE [LARGE SCALE GENOMIC DNA]</scope>
    <source>
        <strain evidence="7 8">DSM 41524</strain>
    </source>
</reference>
<evidence type="ECO:0000259" key="6">
    <source>
        <dbReference type="Pfam" id="PF14759"/>
    </source>
</evidence>
<dbReference type="PRINTS" id="PR00411">
    <property type="entry name" value="PNDRDTASEI"/>
</dbReference>
<dbReference type="InterPro" id="IPR023753">
    <property type="entry name" value="FAD/NAD-binding_dom"/>
</dbReference>
<feature type="domain" description="Reductase C-terminal" evidence="6">
    <location>
        <begin position="326"/>
        <end position="390"/>
    </location>
</feature>
<evidence type="ECO:0000256" key="3">
    <source>
        <dbReference type="ARBA" id="ARBA00022827"/>
    </source>
</evidence>
<sequence>MSGTSRTDMLLIGGGVASASAAAELRRQGFTGSVDLVTREPLAPYHRPPVTKDLLGPGADRHDPAVYADDWWQTHSIRLRTRSAVASLDVAAHTTTLDDGTVIGYDKALLATGAGIRRLRVDGAALEGIHYLRAPGNAHRLRKEAHGARHAVIVGGSFIAVETAASLTALGMHCTLVMPEPAPLHTAFGPTVAATVAGLLRSRGVDLVCGEHVSAFAGTGRVGEVVTDAGRKLPADLVVVGIGATADARLGATAGLTIGATGGLLCDAELRTSAPDVFAAGDVCEFLSPIHGQHVRVEHERHAQAQGVTAARGMLGKPAPHAEVPYFWTDLSDWLRLEYVGAAPTWDSERIDGSLDDGDFTVWYELAGRVVGALTAGRPADLDRARNLIGSPFTRPTPC</sequence>
<dbReference type="Pfam" id="PF14759">
    <property type="entry name" value="Reductase_C"/>
    <property type="match status" value="1"/>
</dbReference>
<accession>A0ABU7QBV0</accession>
<gene>
    <name evidence="7" type="ORF">V2J94_44865</name>
</gene>
<proteinExistence type="predicted"/>
<protein>
    <submittedName>
        <fullName evidence="7">FAD-dependent oxidoreductase</fullName>
    </submittedName>
</protein>
<dbReference type="Proteomes" id="UP001354709">
    <property type="component" value="Unassembled WGS sequence"/>
</dbReference>
<dbReference type="InterPro" id="IPR028202">
    <property type="entry name" value="Reductase_C"/>
</dbReference>
<evidence type="ECO:0000256" key="1">
    <source>
        <dbReference type="ARBA" id="ARBA00001974"/>
    </source>
</evidence>
<dbReference type="PRINTS" id="PR00368">
    <property type="entry name" value="FADPNR"/>
</dbReference>
<keyword evidence="4" id="KW-0560">Oxidoreductase</keyword>
<keyword evidence="8" id="KW-1185">Reference proteome</keyword>
<feature type="domain" description="FAD/NAD(P)-binding" evidence="5">
    <location>
        <begin position="8"/>
        <end position="307"/>
    </location>
</feature>
<evidence type="ECO:0000259" key="5">
    <source>
        <dbReference type="Pfam" id="PF07992"/>
    </source>
</evidence>
<dbReference type="Gene3D" id="3.30.390.30">
    <property type="match status" value="1"/>
</dbReference>
<dbReference type="InterPro" id="IPR016156">
    <property type="entry name" value="FAD/NAD-linked_Rdtase_dimer_sf"/>
</dbReference>
<evidence type="ECO:0000256" key="2">
    <source>
        <dbReference type="ARBA" id="ARBA00022630"/>
    </source>
</evidence>
<dbReference type="PANTHER" id="PTHR43557">
    <property type="entry name" value="APOPTOSIS-INDUCING FACTOR 1"/>
    <property type="match status" value="1"/>
</dbReference>
<keyword evidence="2" id="KW-0285">Flavoprotein</keyword>
<keyword evidence="3" id="KW-0274">FAD</keyword>
<organism evidence="7 8">
    <name type="scientific">Streptomyces asiaticus subsp. ignotus</name>
    <dbReference type="NCBI Taxonomy" id="3098222"/>
    <lineage>
        <taxon>Bacteria</taxon>
        <taxon>Bacillati</taxon>
        <taxon>Actinomycetota</taxon>
        <taxon>Actinomycetes</taxon>
        <taxon>Kitasatosporales</taxon>
        <taxon>Streptomycetaceae</taxon>
        <taxon>Streptomyces</taxon>
        <taxon>Streptomyces violaceusniger group</taxon>
    </lineage>
</organism>
<evidence type="ECO:0000313" key="8">
    <source>
        <dbReference type="Proteomes" id="UP001354709"/>
    </source>
</evidence>
<evidence type="ECO:0000313" key="7">
    <source>
        <dbReference type="EMBL" id="MEE4598882.1"/>
    </source>
</evidence>
<evidence type="ECO:0000256" key="4">
    <source>
        <dbReference type="ARBA" id="ARBA00023002"/>
    </source>
</evidence>
<name>A0ABU7QBV0_9ACTN</name>
<dbReference type="Gene3D" id="3.50.50.60">
    <property type="entry name" value="FAD/NAD(P)-binding domain"/>
    <property type="match status" value="2"/>
</dbReference>
<dbReference type="InterPro" id="IPR036188">
    <property type="entry name" value="FAD/NAD-bd_sf"/>
</dbReference>
<dbReference type="EMBL" id="JAZBJO010000058">
    <property type="protein sequence ID" value="MEE4598882.1"/>
    <property type="molecule type" value="Genomic_DNA"/>
</dbReference>
<comment type="cofactor">
    <cofactor evidence="1">
        <name>FAD</name>
        <dbReference type="ChEBI" id="CHEBI:57692"/>
    </cofactor>
</comment>
<comment type="caution">
    <text evidence="7">The sequence shown here is derived from an EMBL/GenBank/DDBJ whole genome shotgun (WGS) entry which is preliminary data.</text>
</comment>
<dbReference type="RefSeq" id="WP_330816189.1">
    <property type="nucleotide sequence ID" value="NZ_JAZBJO010000058.1"/>
</dbReference>
<dbReference type="SUPFAM" id="SSF55424">
    <property type="entry name" value="FAD/NAD-linked reductases, dimerisation (C-terminal) domain"/>
    <property type="match status" value="1"/>
</dbReference>
<dbReference type="InterPro" id="IPR050446">
    <property type="entry name" value="FAD-oxidoreductase/Apoptosis"/>
</dbReference>
<dbReference type="SUPFAM" id="SSF51905">
    <property type="entry name" value="FAD/NAD(P)-binding domain"/>
    <property type="match status" value="2"/>
</dbReference>
<dbReference type="PANTHER" id="PTHR43557:SF2">
    <property type="entry name" value="RIESKE DOMAIN-CONTAINING PROTEIN-RELATED"/>
    <property type="match status" value="1"/>
</dbReference>
<dbReference type="Pfam" id="PF07992">
    <property type="entry name" value="Pyr_redox_2"/>
    <property type="match status" value="1"/>
</dbReference>